<comment type="caution">
    <text evidence="2">The sequence shown here is derived from an EMBL/GenBank/DDBJ whole genome shotgun (WGS) entry which is preliminary data.</text>
</comment>
<evidence type="ECO:0000259" key="1">
    <source>
        <dbReference type="Pfam" id="PF22818"/>
    </source>
</evidence>
<dbReference type="GO" id="GO:0016829">
    <property type="term" value="F:lyase activity"/>
    <property type="evidence" value="ECO:0007669"/>
    <property type="project" value="UniProtKB-KW"/>
</dbReference>
<dbReference type="SUPFAM" id="SSF54637">
    <property type="entry name" value="Thioesterase/thiol ester dehydrase-isomerase"/>
    <property type="match status" value="1"/>
</dbReference>
<dbReference type="Proteomes" id="UP000823661">
    <property type="component" value="Unassembled WGS sequence"/>
</dbReference>
<reference evidence="2" key="1">
    <citation type="submission" date="2020-10" db="EMBL/GenBank/DDBJ databases">
        <authorList>
            <person name="Gilroy R."/>
        </authorList>
    </citation>
    <scope>NUCLEOTIDE SEQUENCE</scope>
    <source>
        <strain evidence="2">B1-20833</strain>
    </source>
</reference>
<accession>A0A9D9HIF2</accession>
<dbReference type="Gene3D" id="3.10.129.10">
    <property type="entry name" value="Hotdog Thioesterase"/>
    <property type="match status" value="1"/>
</dbReference>
<dbReference type="AlphaFoldDB" id="A0A9D9HIF2"/>
<proteinExistence type="predicted"/>
<sequence>MLVLKDYYKVESVVRSDGEAVYTVSLNPDCEVYRGHFPGSPVSPGVCNIQMIRECAQKECLCLPEAATDRPGLVGGAVRLYIDEIRQCRFTSLITPLTHPEVDVHISLTAADHRHGSPEDPGDGSGNGRQRFRLQASIVRDGTVCLSLKAVCRAVNQTEEGSQWMDL</sequence>
<evidence type="ECO:0000313" key="3">
    <source>
        <dbReference type="Proteomes" id="UP000823661"/>
    </source>
</evidence>
<dbReference type="EMBL" id="JADIMI010000036">
    <property type="protein sequence ID" value="MBO8452043.1"/>
    <property type="molecule type" value="Genomic_DNA"/>
</dbReference>
<feature type="domain" description="ApeI dehydratase-like" evidence="1">
    <location>
        <begin position="16"/>
        <end position="107"/>
    </location>
</feature>
<organism evidence="2 3">
    <name type="scientific">Candidatus Cryptobacteroides intestinavium</name>
    <dbReference type="NCBI Taxonomy" id="2840766"/>
    <lineage>
        <taxon>Bacteria</taxon>
        <taxon>Pseudomonadati</taxon>
        <taxon>Bacteroidota</taxon>
        <taxon>Bacteroidia</taxon>
        <taxon>Bacteroidales</taxon>
        <taxon>Candidatus Cryptobacteroides</taxon>
    </lineage>
</organism>
<reference evidence="2" key="2">
    <citation type="journal article" date="2021" name="PeerJ">
        <title>Extensive microbial diversity within the chicken gut microbiome revealed by metagenomics and culture.</title>
        <authorList>
            <person name="Gilroy R."/>
            <person name="Ravi A."/>
            <person name="Getino M."/>
            <person name="Pursley I."/>
            <person name="Horton D.L."/>
            <person name="Alikhan N.F."/>
            <person name="Baker D."/>
            <person name="Gharbi K."/>
            <person name="Hall N."/>
            <person name="Watson M."/>
            <person name="Adriaenssens E.M."/>
            <person name="Foster-Nyarko E."/>
            <person name="Jarju S."/>
            <person name="Secka A."/>
            <person name="Antonio M."/>
            <person name="Oren A."/>
            <person name="Chaudhuri R.R."/>
            <person name="La Ragione R."/>
            <person name="Hildebrand F."/>
            <person name="Pallen M.J."/>
        </authorList>
    </citation>
    <scope>NUCLEOTIDE SEQUENCE</scope>
    <source>
        <strain evidence="2">B1-20833</strain>
    </source>
</reference>
<name>A0A9D9HIF2_9BACT</name>
<dbReference type="Pfam" id="PF22818">
    <property type="entry name" value="ApeI-like"/>
    <property type="match status" value="1"/>
</dbReference>
<gene>
    <name evidence="2" type="ORF">IAC06_04055</name>
</gene>
<dbReference type="InterPro" id="IPR054545">
    <property type="entry name" value="ApeI-like"/>
</dbReference>
<evidence type="ECO:0000313" key="2">
    <source>
        <dbReference type="EMBL" id="MBO8452043.1"/>
    </source>
</evidence>
<protein>
    <recommendedName>
        <fullName evidence="1">ApeI dehydratase-like domain-containing protein</fullName>
    </recommendedName>
</protein>
<dbReference type="InterPro" id="IPR029069">
    <property type="entry name" value="HotDog_dom_sf"/>
</dbReference>